<sequence>MNRLVNGKEKKDEGDGCEVITHNIHSAVYYSVHFWLFKPHIVASTYHQKPLQKQPCFRRHQRRTSPFFLH</sequence>
<gene>
    <name evidence="1" type="ORF">L6452_39419</name>
</gene>
<reference evidence="2" key="1">
    <citation type="journal article" date="2022" name="Mol. Ecol. Resour.">
        <title>The genomes of chicory, endive, great burdock and yacon provide insights into Asteraceae palaeo-polyploidization history and plant inulin production.</title>
        <authorList>
            <person name="Fan W."/>
            <person name="Wang S."/>
            <person name="Wang H."/>
            <person name="Wang A."/>
            <person name="Jiang F."/>
            <person name="Liu H."/>
            <person name="Zhao H."/>
            <person name="Xu D."/>
            <person name="Zhang Y."/>
        </authorList>
    </citation>
    <scope>NUCLEOTIDE SEQUENCE [LARGE SCALE GENOMIC DNA]</scope>
    <source>
        <strain evidence="2">cv. Niubang</strain>
    </source>
</reference>
<protein>
    <submittedName>
        <fullName evidence="1">Uncharacterized protein</fullName>
    </submittedName>
</protein>
<name>A0ACB8XSP6_ARCLA</name>
<proteinExistence type="predicted"/>
<accession>A0ACB8XSP6</accession>
<evidence type="ECO:0000313" key="1">
    <source>
        <dbReference type="EMBL" id="KAI3673302.1"/>
    </source>
</evidence>
<dbReference type="Proteomes" id="UP001055879">
    <property type="component" value="Linkage Group LG15"/>
</dbReference>
<evidence type="ECO:0000313" key="2">
    <source>
        <dbReference type="Proteomes" id="UP001055879"/>
    </source>
</evidence>
<reference evidence="1 2" key="2">
    <citation type="journal article" date="2022" name="Mol. Ecol. Resour.">
        <title>The genomes of chicory, endive, great burdock and yacon provide insights into Asteraceae paleo-polyploidization history and plant inulin production.</title>
        <authorList>
            <person name="Fan W."/>
            <person name="Wang S."/>
            <person name="Wang H."/>
            <person name="Wang A."/>
            <person name="Jiang F."/>
            <person name="Liu H."/>
            <person name="Zhao H."/>
            <person name="Xu D."/>
            <person name="Zhang Y."/>
        </authorList>
    </citation>
    <scope>NUCLEOTIDE SEQUENCE [LARGE SCALE GENOMIC DNA]</scope>
    <source>
        <strain evidence="2">cv. Niubang</strain>
    </source>
</reference>
<comment type="caution">
    <text evidence="1">The sequence shown here is derived from an EMBL/GenBank/DDBJ whole genome shotgun (WGS) entry which is preliminary data.</text>
</comment>
<dbReference type="EMBL" id="CM042061">
    <property type="protein sequence ID" value="KAI3673302.1"/>
    <property type="molecule type" value="Genomic_DNA"/>
</dbReference>
<keyword evidence="2" id="KW-1185">Reference proteome</keyword>
<organism evidence="1 2">
    <name type="scientific">Arctium lappa</name>
    <name type="common">Greater burdock</name>
    <name type="synonym">Lappa major</name>
    <dbReference type="NCBI Taxonomy" id="4217"/>
    <lineage>
        <taxon>Eukaryota</taxon>
        <taxon>Viridiplantae</taxon>
        <taxon>Streptophyta</taxon>
        <taxon>Embryophyta</taxon>
        <taxon>Tracheophyta</taxon>
        <taxon>Spermatophyta</taxon>
        <taxon>Magnoliopsida</taxon>
        <taxon>eudicotyledons</taxon>
        <taxon>Gunneridae</taxon>
        <taxon>Pentapetalae</taxon>
        <taxon>asterids</taxon>
        <taxon>campanulids</taxon>
        <taxon>Asterales</taxon>
        <taxon>Asteraceae</taxon>
        <taxon>Carduoideae</taxon>
        <taxon>Cardueae</taxon>
        <taxon>Arctiinae</taxon>
        <taxon>Arctium</taxon>
    </lineage>
</organism>